<dbReference type="VEuPathDB" id="VectorBase:AATE011698"/>
<proteinExistence type="predicted"/>
<protein>
    <submittedName>
        <fullName evidence="1">Uncharacterized protein</fullName>
    </submittedName>
</protein>
<dbReference type="SUPFAM" id="SSF52949">
    <property type="entry name" value="Macro domain-like"/>
    <property type="match status" value="1"/>
</dbReference>
<reference evidence="1" key="1">
    <citation type="submission" date="2022-08" db="UniProtKB">
        <authorList>
            <consortium name="EnsemblMetazoa"/>
        </authorList>
    </citation>
    <scope>IDENTIFICATION</scope>
    <source>
        <strain evidence="1">EBRO</strain>
    </source>
</reference>
<dbReference type="Gene3D" id="3.40.220.10">
    <property type="entry name" value="Leucine Aminopeptidase, subunit E, domain 1"/>
    <property type="match status" value="1"/>
</dbReference>
<dbReference type="InterPro" id="IPR043472">
    <property type="entry name" value="Macro_dom-like"/>
</dbReference>
<name>A0A182J5E0_ANOAO</name>
<dbReference type="EnsemblMetazoa" id="AATE011698-RA">
    <property type="protein sequence ID" value="AATE011698-PA.1"/>
    <property type="gene ID" value="AATE011698"/>
</dbReference>
<sequence>MLSCMLRKYLNVGRIVPKARQYSTQIGENRAEKGLVLGLYEQEIDTEEPRLSPTAIHFDAKTDGKLLNLIKEIQQRGYQ</sequence>
<dbReference type="AlphaFoldDB" id="A0A182J5E0"/>
<dbReference type="STRING" id="41427.A0A182J5E0"/>
<evidence type="ECO:0000313" key="1">
    <source>
        <dbReference type="EnsemblMetazoa" id="AATE011698-PA.1"/>
    </source>
</evidence>
<accession>A0A182J5E0</accession>
<organism evidence="1">
    <name type="scientific">Anopheles atroparvus</name>
    <name type="common">European mosquito</name>
    <dbReference type="NCBI Taxonomy" id="41427"/>
    <lineage>
        <taxon>Eukaryota</taxon>
        <taxon>Metazoa</taxon>
        <taxon>Ecdysozoa</taxon>
        <taxon>Arthropoda</taxon>
        <taxon>Hexapoda</taxon>
        <taxon>Insecta</taxon>
        <taxon>Pterygota</taxon>
        <taxon>Neoptera</taxon>
        <taxon>Endopterygota</taxon>
        <taxon>Diptera</taxon>
        <taxon>Nematocera</taxon>
        <taxon>Culicoidea</taxon>
        <taxon>Culicidae</taxon>
        <taxon>Anophelinae</taxon>
        <taxon>Anopheles</taxon>
    </lineage>
</organism>